<accession>A0ABT8YIC4</accession>
<evidence type="ECO:0000313" key="2">
    <source>
        <dbReference type="Proteomes" id="UP001174932"/>
    </source>
</evidence>
<gene>
    <name evidence="1" type="ORF">Q4481_05010</name>
</gene>
<evidence type="ECO:0000313" key="1">
    <source>
        <dbReference type="EMBL" id="MDO6963306.1"/>
    </source>
</evidence>
<proteinExistence type="predicted"/>
<comment type="caution">
    <text evidence="1">The sequence shown here is derived from an EMBL/GenBank/DDBJ whole genome shotgun (WGS) entry which is preliminary data.</text>
</comment>
<protein>
    <submittedName>
        <fullName evidence="1">Uncharacterized protein</fullName>
    </submittedName>
</protein>
<dbReference type="Proteomes" id="UP001174932">
    <property type="component" value="Unassembled WGS sequence"/>
</dbReference>
<dbReference type="EMBL" id="JAUOZU010000005">
    <property type="protein sequence ID" value="MDO6963306.1"/>
    <property type="molecule type" value="Genomic_DNA"/>
</dbReference>
<organism evidence="1 2">
    <name type="scientific">Rhizobium alvei</name>
    <dbReference type="NCBI Taxonomy" id="1132659"/>
    <lineage>
        <taxon>Bacteria</taxon>
        <taxon>Pseudomonadati</taxon>
        <taxon>Pseudomonadota</taxon>
        <taxon>Alphaproteobacteria</taxon>
        <taxon>Hyphomicrobiales</taxon>
        <taxon>Rhizobiaceae</taxon>
        <taxon>Rhizobium/Agrobacterium group</taxon>
        <taxon>Rhizobium</taxon>
    </lineage>
</organism>
<dbReference type="RefSeq" id="WP_304375223.1">
    <property type="nucleotide sequence ID" value="NZ_JAUOZU010000005.1"/>
</dbReference>
<keyword evidence="2" id="KW-1185">Reference proteome</keyword>
<name>A0ABT8YIC4_9HYPH</name>
<reference evidence="1" key="1">
    <citation type="journal article" date="2015" name="Int. J. Syst. Evol. Microbiol.">
        <title>Rhizobium alvei sp. nov., isolated from a freshwater river.</title>
        <authorList>
            <person name="Sheu S.Y."/>
            <person name="Huang H.W."/>
            <person name="Young C.C."/>
            <person name="Chen W.M."/>
        </authorList>
    </citation>
    <scope>NUCLEOTIDE SEQUENCE</scope>
    <source>
        <strain evidence="1">TNR-22</strain>
    </source>
</reference>
<reference evidence="1" key="2">
    <citation type="submission" date="2023-07" db="EMBL/GenBank/DDBJ databases">
        <authorList>
            <person name="Shen H."/>
        </authorList>
    </citation>
    <scope>NUCLEOTIDE SEQUENCE</scope>
    <source>
        <strain evidence="1">TNR-22</strain>
    </source>
</reference>
<sequence>MSSAPFPDREAVAEKFASFGEGEQSFLKLLMENPVQDENLLEGLVLWLNRAAEARFLNSLKLSTIGEWIGHAAPQRLQIRLMEAARSSQHAAYLAFREGLTKSGGLARAYPKA</sequence>